<keyword evidence="4" id="KW-0813">Transport</keyword>
<evidence type="ECO:0000256" key="7">
    <source>
        <dbReference type="ARBA" id="ARBA00022927"/>
    </source>
</evidence>
<evidence type="ECO:0000256" key="9">
    <source>
        <dbReference type="ARBA" id="ARBA00023136"/>
    </source>
</evidence>
<gene>
    <name evidence="11" type="ORF">ECRASSUSDP1_LOCUS16788</name>
</gene>
<dbReference type="GO" id="GO:0006888">
    <property type="term" value="P:endoplasmic reticulum to Golgi vesicle-mediated transport"/>
    <property type="evidence" value="ECO:0007669"/>
    <property type="project" value="TreeGrafter"/>
</dbReference>
<accession>A0AAD2CZQ3</accession>
<dbReference type="PANTHER" id="PTHR10805">
    <property type="entry name" value="COATOMER SUBUNIT EPSILON"/>
    <property type="match status" value="1"/>
</dbReference>
<comment type="subcellular location">
    <subcellularLocation>
        <location evidence="2">Cytoplasmic vesicle</location>
        <location evidence="2">COPI-coated vesicle membrane</location>
        <topology evidence="2">Peripheral membrane protein</topology>
        <orientation evidence="2">Cytoplasmic side</orientation>
    </subcellularLocation>
    <subcellularLocation>
        <location evidence="1">Golgi apparatus membrane</location>
        <topology evidence="1">Peripheral membrane protein</topology>
        <orientation evidence="1">Cytoplasmic side</orientation>
    </subcellularLocation>
</comment>
<dbReference type="GO" id="GO:0006891">
    <property type="term" value="P:intra-Golgi vesicle-mediated transport"/>
    <property type="evidence" value="ECO:0007669"/>
    <property type="project" value="TreeGrafter"/>
</dbReference>
<dbReference type="SUPFAM" id="SSF48452">
    <property type="entry name" value="TPR-like"/>
    <property type="match status" value="1"/>
</dbReference>
<evidence type="ECO:0000313" key="11">
    <source>
        <dbReference type="EMBL" id="CAI2375426.1"/>
    </source>
</evidence>
<dbReference type="EMBL" id="CAMPGE010016905">
    <property type="protein sequence ID" value="CAI2375426.1"/>
    <property type="molecule type" value="Genomic_DNA"/>
</dbReference>
<dbReference type="Gene3D" id="1.25.40.10">
    <property type="entry name" value="Tetratricopeptide repeat domain"/>
    <property type="match status" value="1"/>
</dbReference>
<evidence type="ECO:0008006" key="13">
    <source>
        <dbReference type="Google" id="ProtNLM"/>
    </source>
</evidence>
<keyword evidence="5" id="KW-0963">Cytoplasm</keyword>
<dbReference type="AlphaFoldDB" id="A0AAD2CZQ3"/>
<keyword evidence="8" id="KW-0333">Golgi apparatus</keyword>
<dbReference type="GO" id="GO:0030126">
    <property type="term" value="C:COPI vesicle coat"/>
    <property type="evidence" value="ECO:0007669"/>
    <property type="project" value="TreeGrafter"/>
</dbReference>
<dbReference type="Pfam" id="PF04733">
    <property type="entry name" value="Coatomer_E"/>
    <property type="match status" value="1"/>
</dbReference>
<evidence type="ECO:0000256" key="10">
    <source>
        <dbReference type="ARBA" id="ARBA00023329"/>
    </source>
</evidence>
<organism evidence="11 12">
    <name type="scientific">Euplotes crassus</name>
    <dbReference type="NCBI Taxonomy" id="5936"/>
    <lineage>
        <taxon>Eukaryota</taxon>
        <taxon>Sar</taxon>
        <taxon>Alveolata</taxon>
        <taxon>Ciliophora</taxon>
        <taxon>Intramacronucleata</taxon>
        <taxon>Spirotrichea</taxon>
        <taxon>Hypotrichia</taxon>
        <taxon>Euplotida</taxon>
        <taxon>Euplotidae</taxon>
        <taxon>Moneuplotes</taxon>
    </lineage>
</organism>
<dbReference type="Proteomes" id="UP001295684">
    <property type="component" value="Unassembled WGS sequence"/>
</dbReference>
<name>A0AAD2CZQ3_EUPCR</name>
<dbReference type="GO" id="GO:0006890">
    <property type="term" value="P:retrograde vesicle-mediated transport, Golgi to endoplasmic reticulum"/>
    <property type="evidence" value="ECO:0007669"/>
    <property type="project" value="InterPro"/>
</dbReference>
<proteinExistence type="inferred from homology"/>
<comment type="caution">
    <text evidence="11">The sequence shown here is derived from an EMBL/GenBank/DDBJ whole genome shotgun (WGS) entry which is preliminary data.</text>
</comment>
<dbReference type="GO" id="GO:0000139">
    <property type="term" value="C:Golgi membrane"/>
    <property type="evidence" value="ECO:0007669"/>
    <property type="project" value="UniProtKB-SubCell"/>
</dbReference>
<protein>
    <recommendedName>
        <fullName evidence="13">Coatomer subunit epsilon</fullName>
    </recommendedName>
</protein>
<keyword evidence="7" id="KW-0653">Protein transport</keyword>
<evidence type="ECO:0000256" key="4">
    <source>
        <dbReference type="ARBA" id="ARBA00022448"/>
    </source>
</evidence>
<dbReference type="GO" id="GO:0015031">
    <property type="term" value="P:protein transport"/>
    <property type="evidence" value="ECO:0007669"/>
    <property type="project" value="UniProtKB-KW"/>
</dbReference>
<evidence type="ECO:0000313" key="12">
    <source>
        <dbReference type="Proteomes" id="UP001295684"/>
    </source>
</evidence>
<comment type="similarity">
    <text evidence="3">Belongs to the COPE family.</text>
</comment>
<sequence>MEDFDLLYLIKTPFYLGNPSKAQSEAEDLEIDESDTKNEELKNFFLIRILLELGDLPKLKAFMSKIYEKNEKMVMLSGQMIQYFISEKADSSIDEEIETAKKSLTTYPISHLTILAYMTYLTGDYDNLFFLTSKTKNLELLSIKFCGFLQIFRYDLAKETLNKMSEVDDDNCLTSICEILLGFTAKDSIDKCREKVVEMANKNDKYTLKIYTLLALTRMRENKFQNAFKIFSKALETLNVLTDHTEYAKYSTKNNSDTICFCVNYLKCSKILYMPTSDTSEKIEKLLKVVSPNHPYFTEQEAANELFDEAILE</sequence>
<keyword evidence="9" id="KW-0472">Membrane</keyword>
<keyword evidence="12" id="KW-1185">Reference proteome</keyword>
<keyword evidence="6" id="KW-0931">ER-Golgi transport</keyword>
<evidence type="ECO:0000256" key="8">
    <source>
        <dbReference type="ARBA" id="ARBA00023034"/>
    </source>
</evidence>
<dbReference type="InterPro" id="IPR006822">
    <property type="entry name" value="Coatomer_esu"/>
</dbReference>
<evidence type="ECO:0000256" key="2">
    <source>
        <dbReference type="ARBA" id="ARBA00004347"/>
    </source>
</evidence>
<evidence type="ECO:0000256" key="6">
    <source>
        <dbReference type="ARBA" id="ARBA00022892"/>
    </source>
</evidence>
<dbReference type="InterPro" id="IPR011990">
    <property type="entry name" value="TPR-like_helical_dom_sf"/>
</dbReference>
<dbReference type="PANTHER" id="PTHR10805:SF0">
    <property type="entry name" value="COATOMER SUBUNIT EPSILON"/>
    <property type="match status" value="1"/>
</dbReference>
<evidence type="ECO:0000256" key="1">
    <source>
        <dbReference type="ARBA" id="ARBA00004255"/>
    </source>
</evidence>
<reference evidence="11" key="1">
    <citation type="submission" date="2023-07" db="EMBL/GenBank/DDBJ databases">
        <authorList>
            <consortium name="AG Swart"/>
            <person name="Singh M."/>
            <person name="Singh A."/>
            <person name="Seah K."/>
            <person name="Emmerich C."/>
        </authorList>
    </citation>
    <scope>NUCLEOTIDE SEQUENCE</scope>
    <source>
        <strain evidence="11">DP1</strain>
    </source>
</reference>
<evidence type="ECO:0000256" key="5">
    <source>
        <dbReference type="ARBA" id="ARBA00022490"/>
    </source>
</evidence>
<keyword evidence="10" id="KW-0968">Cytoplasmic vesicle</keyword>
<dbReference type="GO" id="GO:0005198">
    <property type="term" value="F:structural molecule activity"/>
    <property type="evidence" value="ECO:0007669"/>
    <property type="project" value="InterPro"/>
</dbReference>
<evidence type="ECO:0000256" key="3">
    <source>
        <dbReference type="ARBA" id="ARBA00008827"/>
    </source>
</evidence>